<organism evidence="2 3">
    <name type="scientific">Petrolisthes cinctipes</name>
    <name type="common">Flat porcelain crab</name>
    <dbReference type="NCBI Taxonomy" id="88211"/>
    <lineage>
        <taxon>Eukaryota</taxon>
        <taxon>Metazoa</taxon>
        <taxon>Ecdysozoa</taxon>
        <taxon>Arthropoda</taxon>
        <taxon>Crustacea</taxon>
        <taxon>Multicrustacea</taxon>
        <taxon>Malacostraca</taxon>
        <taxon>Eumalacostraca</taxon>
        <taxon>Eucarida</taxon>
        <taxon>Decapoda</taxon>
        <taxon>Pleocyemata</taxon>
        <taxon>Anomura</taxon>
        <taxon>Galatheoidea</taxon>
        <taxon>Porcellanidae</taxon>
        <taxon>Petrolisthes</taxon>
    </lineage>
</organism>
<dbReference type="EMBL" id="JAWQEG010007079">
    <property type="protein sequence ID" value="KAK3853146.1"/>
    <property type="molecule type" value="Genomic_DNA"/>
</dbReference>
<evidence type="ECO:0000256" key="1">
    <source>
        <dbReference type="SAM" id="MobiDB-lite"/>
    </source>
</evidence>
<accession>A0AAE1BLW4</accession>
<keyword evidence="3" id="KW-1185">Reference proteome</keyword>
<sequence>MQVLPLLPEDLPRHTTLLSCPPAHIKPETGKRSPSLDLHHHHNNPASLHTIIRPLHTLSYFTPSDPVDGGFLSSCIIAQPRNNRRNTMLLLSLLCSCLLVGLASPAHLDALPLSYEHDHEGTTCQPQHNTITVTSTEVDTYMGKVTQYDCLYTHHTVDVNSILYVPSTLTETVQLTKYTDPEIVTHFSYLTSTVYQTVYKTSVATDVATVTSRVLVTDVEVEEFTITYTNIVDQPETKTITVTILDSTSTTIITTEFIKAFVTQTQFKPFHLTHTNTQTWYHQVTQTETSISTQTIDATVTITDRQYVTKCALPKITYGH</sequence>
<evidence type="ECO:0000313" key="3">
    <source>
        <dbReference type="Proteomes" id="UP001286313"/>
    </source>
</evidence>
<gene>
    <name evidence="2" type="ORF">Pcinc_040294</name>
</gene>
<dbReference type="AlphaFoldDB" id="A0AAE1BLW4"/>
<proteinExistence type="predicted"/>
<evidence type="ECO:0000313" key="2">
    <source>
        <dbReference type="EMBL" id="KAK3853146.1"/>
    </source>
</evidence>
<dbReference type="Proteomes" id="UP001286313">
    <property type="component" value="Unassembled WGS sequence"/>
</dbReference>
<feature type="region of interest" description="Disordered" evidence="1">
    <location>
        <begin position="18"/>
        <end position="40"/>
    </location>
</feature>
<protein>
    <submittedName>
        <fullName evidence="2">Uncharacterized protein</fullName>
    </submittedName>
</protein>
<comment type="caution">
    <text evidence="2">The sequence shown here is derived from an EMBL/GenBank/DDBJ whole genome shotgun (WGS) entry which is preliminary data.</text>
</comment>
<reference evidence="2" key="1">
    <citation type="submission" date="2023-10" db="EMBL/GenBank/DDBJ databases">
        <title>Genome assemblies of two species of porcelain crab, Petrolisthes cinctipes and Petrolisthes manimaculis (Anomura: Porcellanidae).</title>
        <authorList>
            <person name="Angst P."/>
        </authorList>
    </citation>
    <scope>NUCLEOTIDE SEQUENCE</scope>
    <source>
        <strain evidence="2">PB745_01</strain>
        <tissue evidence="2">Gill</tissue>
    </source>
</reference>
<name>A0AAE1BLW4_PETCI</name>